<dbReference type="Proteomes" id="UP001152795">
    <property type="component" value="Unassembled WGS sequence"/>
</dbReference>
<evidence type="ECO:0000313" key="2">
    <source>
        <dbReference type="EMBL" id="CAB4032473.1"/>
    </source>
</evidence>
<feature type="non-terminal residue" evidence="2">
    <location>
        <position position="1"/>
    </location>
</feature>
<protein>
    <submittedName>
        <fullName evidence="2">Uncharacterized protein</fullName>
    </submittedName>
</protein>
<proteinExistence type="predicted"/>
<name>A0A6S7KXC7_PARCT</name>
<evidence type="ECO:0000313" key="3">
    <source>
        <dbReference type="Proteomes" id="UP001152795"/>
    </source>
</evidence>
<reference evidence="2" key="1">
    <citation type="submission" date="2020-04" db="EMBL/GenBank/DDBJ databases">
        <authorList>
            <person name="Alioto T."/>
            <person name="Alioto T."/>
            <person name="Gomez Garrido J."/>
        </authorList>
    </citation>
    <scope>NUCLEOTIDE SEQUENCE</scope>
    <source>
        <strain evidence="2">A484AB</strain>
    </source>
</reference>
<keyword evidence="3" id="KW-1185">Reference proteome</keyword>
<feature type="non-terminal residue" evidence="2">
    <location>
        <position position="52"/>
    </location>
</feature>
<gene>
    <name evidence="2" type="ORF">PACLA_8A070715</name>
</gene>
<comment type="caution">
    <text evidence="2">The sequence shown here is derived from an EMBL/GenBank/DDBJ whole genome shotgun (WGS) entry which is preliminary data.</text>
</comment>
<sequence length="52" mass="5942">TFGESRSLQDDNNSEKRAIPPHEMNVLAQQISETLERDVRRAAQNPNRNPPN</sequence>
<feature type="region of interest" description="Disordered" evidence="1">
    <location>
        <begin position="1"/>
        <end position="24"/>
    </location>
</feature>
<organism evidence="2 3">
    <name type="scientific">Paramuricea clavata</name>
    <name type="common">Red gorgonian</name>
    <name type="synonym">Violescent sea-whip</name>
    <dbReference type="NCBI Taxonomy" id="317549"/>
    <lineage>
        <taxon>Eukaryota</taxon>
        <taxon>Metazoa</taxon>
        <taxon>Cnidaria</taxon>
        <taxon>Anthozoa</taxon>
        <taxon>Octocorallia</taxon>
        <taxon>Malacalcyonacea</taxon>
        <taxon>Plexauridae</taxon>
        <taxon>Paramuricea</taxon>
    </lineage>
</organism>
<feature type="compositionally biased region" description="Basic and acidic residues" evidence="1">
    <location>
        <begin position="7"/>
        <end position="20"/>
    </location>
</feature>
<evidence type="ECO:0000256" key="1">
    <source>
        <dbReference type="SAM" id="MobiDB-lite"/>
    </source>
</evidence>
<accession>A0A6S7KXC7</accession>
<dbReference type="AlphaFoldDB" id="A0A6S7KXC7"/>
<dbReference type="EMBL" id="CACRXK020018433">
    <property type="protein sequence ID" value="CAB4032473.1"/>
    <property type="molecule type" value="Genomic_DNA"/>
</dbReference>